<comment type="function">
    <text evidence="4">Involved in the maturation of [NiFe] hydrogenases. Required for nickel insertion into the metal center of the hydrogenase.</text>
</comment>
<comment type="similarity">
    <text evidence="4">Belongs to the HypA/HybF family.</text>
</comment>
<dbReference type="Gene3D" id="3.30.2320.80">
    <property type="match status" value="1"/>
</dbReference>
<name>A0ABP8K1P3_9ACTN</name>
<comment type="caution">
    <text evidence="5">The sequence shown here is derived from an EMBL/GenBank/DDBJ whole genome shotgun (WGS) entry which is preliminary data.</text>
</comment>
<feature type="binding site" evidence="4">
    <location>
        <position position="73"/>
    </location>
    <ligand>
        <name>Zn(2+)</name>
        <dbReference type="ChEBI" id="CHEBI:29105"/>
    </ligand>
</feature>
<organism evidence="5 6">
    <name type="scientific">Tsukamurella soli</name>
    <dbReference type="NCBI Taxonomy" id="644556"/>
    <lineage>
        <taxon>Bacteria</taxon>
        <taxon>Bacillati</taxon>
        <taxon>Actinomycetota</taxon>
        <taxon>Actinomycetes</taxon>
        <taxon>Mycobacteriales</taxon>
        <taxon>Tsukamurellaceae</taxon>
        <taxon>Tsukamurella</taxon>
    </lineage>
</organism>
<reference evidence="6" key="1">
    <citation type="journal article" date="2019" name="Int. J. Syst. Evol. Microbiol.">
        <title>The Global Catalogue of Microorganisms (GCM) 10K type strain sequencing project: providing services to taxonomists for standard genome sequencing and annotation.</title>
        <authorList>
            <consortium name="The Broad Institute Genomics Platform"/>
            <consortium name="The Broad Institute Genome Sequencing Center for Infectious Disease"/>
            <person name="Wu L."/>
            <person name="Ma J."/>
        </authorList>
    </citation>
    <scope>NUCLEOTIDE SEQUENCE [LARGE SCALE GENOMIC DNA]</scope>
    <source>
        <strain evidence="6">JCM 17688</strain>
    </source>
</reference>
<feature type="binding site" evidence="4">
    <location>
        <position position="87"/>
    </location>
    <ligand>
        <name>Zn(2+)</name>
        <dbReference type="ChEBI" id="CHEBI:29105"/>
    </ligand>
</feature>
<sequence length="124" mass="13362">MHELSLCRAVVGVVDRSRGGRAVSRVQLRVGQLRQVVPETLLYCWELVTAETPLAGARLEIDHVPVRLRCRSCGADTVVTHALVLVCESCGSGAVDVVAGEEFLVTTVHFDPLTAPAPSRSEEN</sequence>
<dbReference type="PANTHER" id="PTHR34535">
    <property type="entry name" value="HYDROGENASE MATURATION FACTOR HYPA"/>
    <property type="match status" value="1"/>
</dbReference>
<evidence type="ECO:0000256" key="4">
    <source>
        <dbReference type="HAMAP-Rule" id="MF_00213"/>
    </source>
</evidence>
<protein>
    <recommendedName>
        <fullName evidence="4">Hydrogenase maturation factor HypA</fullName>
    </recommendedName>
</protein>
<evidence type="ECO:0000313" key="5">
    <source>
        <dbReference type="EMBL" id="GAA4399368.1"/>
    </source>
</evidence>
<keyword evidence="6" id="KW-1185">Reference proteome</keyword>
<dbReference type="EMBL" id="BAABFR010000069">
    <property type="protein sequence ID" value="GAA4399368.1"/>
    <property type="molecule type" value="Genomic_DNA"/>
</dbReference>
<evidence type="ECO:0000256" key="1">
    <source>
        <dbReference type="ARBA" id="ARBA00022596"/>
    </source>
</evidence>
<keyword evidence="1 4" id="KW-0533">Nickel</keyword>
<dbReference type="Pfam" id="PF01155">
    <property type="entry name" value="HypA"/>
    <property type="match status" value="1"/>
</dbReference>
<dbReference type="PIRSF" id="PIRSF004761">
    <property type="entry name" value="Hydrgn_mat_HypA"/>
    <property type="match status" value="1"/>
</dbReference>
<proteinExistence type="inferred from homology"/>
<evidence type="ECO:0000256" key="2">
    <source>
        <dbReference type="ARBA" id="ARBA00022723"/>
    </source>
</evidence>
<dbReference type="RefSeq" id="WP_344998679.1">
    <property type="nucleotide sequence ID" value="NZ_BAABFR010000069.1"/>
</dbReference>
<evidence type="ECO:0000313" key="6">
    <source>
        <dbReference type="Proteomes" id="UP001500635"/>
    </source>
</evidence>
<keyword evidence="2 4" id="KW-0479">Metal-binding</keyword>
<evidence type="ECO:0000256" key="3">
    <source>
        <dbReference type="ARBA" id="ARBA00022833"/>
    </source>
</evidence>
<dbReference type="HAMAP" id="MF_00213">
    <property type="entry name" value="HypA_HybF"/>
    <property type="match status" value="1"/>
</dbReference>
<gene>
    <name evidence="4" type="primary">hypA</name>
    <name evidence="5" type="ORF">GCM10023147_36650</name>
</gene>
<feature type="binding site" evidence="4">
    <location>
        <position position="70"/>
    </location>
    <ligand>
        <name>Zn(2+)</name>
        <dbReference type="ChEBI" id="CHEBI:29105"/>
    </ligand>
</feature>
<keyword evidence="3 4" id="KW-0862">Zinc</keyword>
<feature type="binding site" evidence="4">
    <location>
        <position position="2"/>
    </location>
    <ligand>
        <name>Ni(2+)</name>
        <dbReference type="ChEBI" id="CHEBI:49786"/>
    </ligand>
</feature>
<accession>A0ABP8K1P3</accession>
<dbReference type="Proteomes" id="UP001500635">
    <property type="component" value="Unassembled WGS sequence"/>
</dbReference>
<dbReference type="PANTHER" id="PTHR34535:SF3">
    <property type="entry name" value="HYDROGENASE MATURATION FACTOR HYPA"/>
    <property type="match status" value="1"/>
</dbReference>
<feature type="binding site" evidence="4">
    <location>
        <position position="90"/>
    </location>
    <ligand>
        <name>Zn(2+)</name>
        <dbReference type="ChEBI" id="CHEBI:29105"/>
    </ligand>
</feature>
<dbReference type="InterPro" id="IPR000688">
    <property type="entry name" value="HypA/HybF"/>
</dbReference>